<feature type="domain" description="FIST C-domain" evidence="2">
    <location>
        <begin position="290"/>
        <end position="343"/>
    </location>
</feature>
<dbReference type="Pfam" id="PF00646">
    <property type="entry name" value="F-box"/>
    <property type="match status" value="1"/>
</dbReference>
<dbReference type="EMBL" id="CP111014">
    <property type="protein sequence ID" value="WAR00205.1"/>
    <property type="molecule type" value="Genomic_DNA"/>
</dbReference>
<proteinExistence type="predicted"/>
<protein>
    <submittedName>
        <fullName evidence="3">FBX22-like protein</fullName>
    </submittedName>
</protein>
<dbReference type="InterPro" id="IPR019494">
    <property type="entry name" value="FIST_C"/>
</dbReference>
<dbReference type="InterPro" id="IPR001810">
    <property type="entry name" value="F-box_dom"/>
</dbReference>
<dbReference type="Proteomes" id="UP001164746">
    <property type="component" value="Chromosome 3"/>
</dbReference>
<organism evidence="3 4">
    <name type="scientific">Mya arenaria</name>
    <name type="common">Soft-shell clam</name>
    <dbReference type="NCBI Taxonomy" id="6604"/>
    <lineage>
        <taxon>Eukaryota</taxon>
        <taxon>Metazoa</taxon>
        <taxon>Spiralia</taxon>
        <taxon>Lophotrochozoa</taxon>
        <taxon>Mollusca</taxon>
        <taxon>Bivalvia</taxon>
        <taxon>Autobranchia</taxon>
        <taxon>Heteroconchia</taxon>
        <taxon>Euheterodonta</taxon>
        <taxon>Imparidentia</taxon>
        <taxon>Neoheterodontei</taxon>
        <taxon>Myida</taxon>
        <taxon>Myoidea</taxon>
        <taxon>Myidae</taxon>
        <taxon>Mya</taxon>
    </lineage>
</organism>
<dbReference type="Pfam" id="PF10442">
    <property type="entry name" value="FIST_C"/>
    <property type="match status" value="1"/>
</dbReference>
<dbReference type="InterPro" id="IPR036047">
    <property type="entry name" value="F-box-like_dom_sf"/>
</dbReference>
<keyword evidence="4" id="KW-1185">Reference proteome</keyword>
<evidence type="ECO:0000259" key="1">
    <source>
        <dbReference type="Pfam" id="PF00646"/>
    </source>
</evidence>
<dbReference type="PANTHER" id="PTHR14939:SF5">
    <property type="entry name" value="F-BOX ONLY PROTEIN 22"/>
    <property type="match status" value="1"/>
</dbReference>
<dbReference type="PANTHER" id="PTHR14939">
    <property type="entry name" value="F-BOX ONLY PROTEIN 22"/>
    <property type="match status" value="1"/>
</dbReference>
<evidence type="ECO:0000313" key="3">
    <source>
        <dbReference type="EMBL" id="WAR00205.1"/>
    </source>
</evidence>
<feature type="domain" description="F-box" evidence="1">
    <location>
        <begin position="24"/>
        <end position="57"/>
    </location>
</feature>
<accession>A0ABY7DUB1</accession>
<reference evidence="3" key="1">
    <citation type="submission" date="2022-11" db="EMBL/GenBank/DDBJ databases">
        <title>Centuries of genome instability and evolution in soft-shell clam transmissible cancer (bioRxiv).</title>
        <authorList>
            <person name="Hart S.F.M."/>
            <person name="Yonemitsu M.A."/>
            <person name="Giersch R.M."/>
            <person name="Beal B.F."/>
            <person name="Arriagada G."/>
            <person name="Davis B.W."/>
            <person name="Ostrander E.A."/>
            <person name="Goff S.P."/>
            <person name="Metzger M.J."/>
        </authorList>
    </citation>
    <scope>NUCLEOTIDE SEQUENCE</scope>
    <source>
        <strain evidence="3">MELC-2E11</strain>
        <tissue evidence="3">Siphon/mantle</tissue>
    </source>
</reference>
<gene>
    <name evidence="3" type="ORF">MAR_024577</name>
</gene>
<evidence type="ECO:0000259" key="2">
    <source>
        <dbReference type="Pfam" id="PF10442"/>
    </source>
</evidence>
<dbReference type="SUPFAM" id="SSF81383">
    <property type="entry name" value="F-box domain"/>
    <property type="match status" value="1"/>
</dbReference>
<evidence type="ECO:0000313" key="4">
    <source>
        <dbReference type="Proteomes" id="UP001164746"/>
    </source>
</evidence>
<sequence length="381" mass="42372">MATKTKAEALNEHCSHVLSSVYPVVELILSYLPYRELESLSRVCQLWHGIVRKLREKRSTMSFAAFDGDDLVQGTKSFLNDMYTEPGTVFLFHCNILNELLETLILNAEDDAGADIISDEEKDKSYGEFVRSLLPCNCNLVALEAGGIVGTSSDLKEINEMEGEGAVSFLCLPKYNTQSKLEIVTISDSVDLNLVEKSYNNHQLKACLVFDVDPKFLPKRFGYTLLDEYAVLIAGAYVDNVCTMTDEFLNMELVSFYGNDVKVASVILPPPKSGCNNLKEKTEAAVVKLKKYNLPEKNSFAFMLACIGRGEGMYGERNVESSLFHKHFPNTPLVGLFGNGEIGCDFYDCASASGCDMKRRKSELPKLFHSYTTILVLVALT</sequence>
<name>A0ABY7DUB1_MYAAR</name>